<dbReference type="AlphaFoldDB" id="W6UAJ1"/>
<evidence type="ECO:0000313" key="2">
    <source>
        <dbReference type="Proteomes" id="UP000019149"/>
    </source>
</evidence>
<dbReference type="KEGG" id="egl:EGR_09697"/>
<comment type="caution">
    <text evidence="1">The sequence shown here is derived from an EMBL/GenBank/DDBJ whole genome shotgun (WGS) entry which is preliminary data.</text>
</comment>
<proteinExistence type="predicted"/>
<dbReference type="RefSeq" id="XP_024346648.1">
    <property type="nucleotide sequence ID" value="XM_024498946.1"/>
</dbReference>
<sequence>MVVLTIVGGTKLLTESEKIVGIDRKIRCSFRGFNWKDHNLIICLNNIEAITFGNDIYRKRKMMRTITTVLSKSLFSEMKKRQELYQMITFVFLSAIKLRCFKRLKFQISDAFCFTLSKFYKIFGKIVRYFKIRKVEMKEDNLFQSNRMSHLVAQNCISSIDNLNKEIDESGYLAVLSST</sequence>
<keyword evidence="2" id="KW-1185">Reference proteome</keyword>
<dbReference type="EMBL" id="APAU02000161">
    <property type="protein sequence ID" value="EUB55452.1"/>
    <property type="molecule type" value="Genomic_DNA"/>
</dbReference>
<dbReference type="GeneID" id="36345412"/>
<name>W6UAJ1_ECHGR</name>
<dbReference type="CTD" id="36345412"/>
<evidence type="ECO:0000313" key="1">
    <source>
        <dbReference type="EMBL" id="EUB55452.1"/>
    </source>
</evidence>
<dbReference type="Proteomes" id="UP000019149">
    <property type="component" value="Unassembled WGS sequence"/>
</dbReference>
<gene>
    <name evidence="1" type="ORF">EGR_09697</name>
</gene>
<organism evidence="1 2">
    <name type="scientific">Echinococcus granulosus</name>
    <name type="common">Hydatid tapeworm</name>
    <dbReference type="NCBI Taxonomy" id="6210"/>
    <lineage>
        <taxon>Eukaryota</taxon>
        <taxon>Metazoa</taxon>
        <taxon>Spiralia</taxon>
        <taxon>Lophotrochozoa</taxon>
        <taxon>Platyhelminthes</taxon>
        <taxon>Cestoda</taxon>
        <taxon>Eucestoda</taxon>
        <taxon>Cyclophyllidea</taxon>
        <taxon>Taeniidae</taxon>
        <taxon>Echinococcus</taxon>
        <taxon>Echinococcus granulosus group</taxon>
    </lineage>
</organism>
<reference evidence="1 2" key="1">
    <citation type="journal article" date="2013" name="Nat. Genet.">
        <title>The genome of the hydatid tapeworm Echinococcus granulosus.</title>
        <authorList>
            <person name="Zheng H."/>
            <person name="Zhang W."/>
            <person name="Zhang L."/>
            <person name="Zhang Z."/>
            <person name="Li J."/>
            <person name="Lu G."/>
            <person name="Zhu Y."/>
            <person name="Wang Y."/>
            <person name="Huang Y."/>
            <person name="Liu J."/>
            <person name="Kang H."/>
            <person name="Chen J."/>
            <person name="Wang L."/>
            <person name="Chen A."/>
            <person name="Yu S."/>
            <person name="Gao Z."/>
            <person name="Jin L."/>
            <person name="Gu W."/>
            <person name="Wang Z."/>
            <person name="Zhao L."/>
            <person name="Shi B."/>
            <person name="Wen H."/>
            <person name="Lin R."/>
            <person name="Jones M.K."/>
            <person name="Brejova B."/>
            <person name="Vinar T."/>
            <person name="Zhao G."/>
            <person name="McManus D.P."/>
            <person name="Chen Z."/>
            <person name="Zhou Y."/>
            <person name="Wang S."/>
        </authorList>
    </citation>
    <scope>NUCLEOTIDE SEQUENCE [LARGE SCALE GENOMIC DNA]</scope>
</reference>
<protein>
    <submittedName>
        <fullName evidence="1">Uncharacterized protein</fullName>
    </submittedName>
</protein>
<accession>W6UAJ1</accession>